<feature type="transmembrane region" description="Helical" evidence="7">
    <location>
        <begin position="400"/>
        <end position="426"/>
    </location>
</feature>
<dbReference type="InterPro" id="IPR001036">
    <property type="entry name" value="Acrflvin-R"/>
</dbReference>
<feature type="domain" description="SSD" evidence="8">
    <location>
        <begin position="735"/>
        <end position="862"/>
    </location>
</feature>
<evidence type="ECO:0000256" key="2">
    <source>
        <dbReference type="ARBA" id="ARBA00022475"/>
    </source>
</evidence>
<feature type="transmembrane region" description="Helical" evidence="7">
    <location>
        <begin position="811"/>
        <end position="829"/>
    </location>
</feature>
<evidence type="ECO:0000259" key="8">
    <source>
        <dbReference type="PROSITE" id="PS50156"/>
    </source>
</evidence>
<keyword evidence="10" id="KW-1185">Reference proteome</keyword>
<comment type="subcellular location">
    <subcellularLocation>
        <location evidence="1">Cell membrane</location>
        <topology evidence="1">Multi-pass membrane protein</topology>
    </subcellularLocation>
</comment>
<feature type="transmembrane region" description="Helical" evidence="7">
    <location>
        <begin position="712"/>
        <end position="730"/>
    </location>
</feature>
<feature type="region of interest" description="Disordered" evidence="6">
    <location>
        <begin position="517"/>
        <end position="579"/>
    </location>
</feature>
<evidence type="ECO:0000256" key="7">
    <source>
        <dbReference type="SAM" id="Phobius"/>
    </source>
</evidence>
<feature type="transmembrane region" description="Helical" evidence="7">
    <location>
        <begin position="375"/>
        <end position="394"/>
    </location>
</feature>
<dbReference type="PANTHER" id="PTHR33406">
    <property type="entry name" value="MEMBRANE PROTEIN MJ1562-RELATED"/>
    <property type="match status" value="1"/>
</dbReference>
<feature type="transmembrane region" description="Helical" evidence="7">
    <location>
        <begin position="298"/>
        <end position="318"/>
    </location>
</feature>
<dbReference type="InterPro" id="IPR004869">
    <property type="entry name" value="MMPL_dom"/>
</dbReference>
<gene>
    <name evidence="9" type="ORF">SCD92_13280</name>
</gene>
<feature type="transmembrane region" description="Helical" evidence="7">
    <location>
        <begin position="763"/>
        <end position="785"/>
    </location>
</feature>
<feature type="transmembrane region" description="Helical" evidence="7">
    <location>
        <begin position="737"/>
        <end position="757"/>
    </location>
</feature>
<evidence type="ECO:0000256" key="1">
    <source>
        <dbReference type="ARBA" id="ARBA00004651"/>
    </source>
</evidence>
<keyword evidence="3 7" id="KW-0812">Transmembrane</keyword>
<feature type="transmembrane region" description="Helical" evidence="7">
    <location>
        <begin position="835"/>
        <end position="856"/>
    </location>
</feature>
<keyword evidence="2" id="KW-1003">Cell membrane</keyword>
<dbReference type="PROSITE" id="PS50156">
    <property type="entry name" value="SSD"/>
    <property type="match status" value="1"/>
</dbReference>
<accession>A0ABU4RZY9</accession>
<dbReference type="EMBL" id="JAXAFO010000023">
    <property type="protein sequence ID" value="MDX6850340.1"/>
    <property type="molecule type" value="Genomic_DNA"/>
</dbReference>
<feature type="transmembrane region" description="Helical" evidence="7">
    <location>
        <begin position="453"/>
        <end position="471"/>
    </location>
</feature>
<name>A0ABU4RZY9_9GAMM</name>
<feature type="compositionally biased region" description="Low complexity" evidence="6">
    <location>
        <begin position="517"/>
        <end position="527"/>
    </location>
</feature>
<dbReference type="SUPFAM" id="SSF82866">
    <property type="entry name" value="Multidrug efflux transporter AcrB transmembrane domain"/>
    <property type="match status" value="2"/>
</dbReference>
<organism evidence="9 10">
    <name type="scientific">Gilvimarinus gilvus</name>
    <dbReference type="NCBI Taxonomy" id="3058038"/>
    <lineage>
        <taxon>Bacteria</taxon>
        <taxon>Pseudomonadati</taxon>
        <taxon>Pseudomonadota</taxon>
        <taxon>Gammaproteobacteria</taxon>
        <taxon>Cellvibrionales</taxon>
        <taxon>Cellvibrionaceae</taxon>
        <taxon>Gilvimarinus</taxon>
    </lineage>
</organism>
<evidence type="ECO:0000313" key="10">
    <source>
        <dbReference type="Proteomes" id="UP001273505"/>
    </source>
</evidence>
<dbReference type="PRINTS" id="PR00702">
    <property type="entry name" value="ACRIFLAVINRP"/>
</dbReference>
<keyword evidence="5 7" id="KW-0472">Membrane</keyword>
<dbReference type="InterPro" id="IPR050545">
    <property type="entry name" value="Mycobact_MmpL"/>
</dbReference>
<dbReference type="Pfam" id="PF03176">
    <property type="entry name" value="MMPL"/>
    <property type="match status" value="2"/>
</dbReference>
<evidence type="ECO:0000256" key="5">
    <source>
        <dbReference type="ARBA" id="ARBA00023136"/>
    </source>
</evidence>
<evidence type="ECO:0000256" key="4">
    <source>
        <dbReference type="ARBA" id="ARBA00022989"/>
    </source>
</evidence>
<evidence type="ECO:0000256" key="6">
    <source>
        <dbReference type="SAM" id="MobiDB-lite"/>
    </source>
</evidence>
<dbReference type="PANTHER" id="PTHR33406:SF13">
    <property type="entry name" value="MEMBRANE PROTEIN YDFJ"/>
    <property type="match status" value="1"/>
</dbReference>
<proteinExistence type="predicted"/>
<feature type="transmembrane region" description="Helical" evidence="7">
    <location>
        <begin position="324"/>
        <end position="346"/>
    </location>
</feature>
<keyword evidence="4 7" id="KW-1133">Transmembrane helix</keyword>
<evidence type="ECO:0000256" key="3">
    <source>
        <dbReference type="ARBA" id="ARBA00022692"/>
    </source>
</evidence>
<reference evidence="9 10" key="1">
    <citation type="submission" date="2023-11" db="EMBL/GenBank/DDBJ databases">
        <title>Gilvimarinus fulvus sp. nov., isolated from the surface of Kelp.</title>
        <authorList>
            <person name="Sun Y.Y."/>
            <person name="Gong Y."/>
            <person name="Du Z.J."/>
        </authorList>
    </citation>
    <scope>NUCLEOTIDE SEQUENCE [LARGE SCALE GENOMIC DNA]</scope>
    <source>
        <strain evidence="9 10">SDUM040013</strain>
    </source>
</reference>
<comment type="caution">
    <text evidence="9">The sequence shown here is derived from an EMBL/GenBank/DDBJ whole genome shotgun (WGS) entry which is preliminary data.</text>
</comment>
<evidence type="ECO:0000313" key="9">
    <source>
        <dbReference type="EMBL" id="MDX6850340.1"/>
    </source>
</evidence>
<feature type="transmembrane region" description="Helical" evidence="7">
    <location>
        <begin position="272"/>
        <end position="291"/>
    </location>
</feature>
<dbReference type="InterPro" id="IPR000731">
    <property type="entry name" value="SSD"/>
</dbReference>
<dbReference type="Proteomes" id="UP001273505">
    <property type="component" value="Unassembled WGS sequence"/>
</dbReference>
<dbReference type="Gene3D" id="1.20.1640.10">
    <property type="entry name" value="Multidrug efflux transporter AcrB transmembrane domain"/>
    <property type="match status" value="2"/>
</dbReference>
<protein>
    <submittedName>
        <fullName evidence="9">MMPL family transporter</fullName>
    </submittedName>
</protein>
<feature type="compositionally biased region" description="Low complexity" evidence="6">
    <location>
        <begin position="541"/>
        <end position="565"/>
    </location>
</feature>
<sequence>MGATSRSQFQLMSEHLKSIYRRLITNHAKWVLAGLVALTAVAALGLPNFKLDASADSLTLESDNSLDFFRQVNQRYQSGDFLVVTYTPEAPMFSDASLETLQKLQNELAAVDGVSGINSILSVPLLYSPMRSLAEQQKSTRTLLTPGVNKEQARDEFLNSPIYRDTLLSSDGQTTALQLSLAVNNQYIEMVRARDALRMKRQQEGLSSEETERLATISAEFLAYRTKVQAQDHQRVETIRQILTRYQSQAQVFLGGVSMITADMIDFIRSDLVVFGGAIVVFIILMLALIFRQWRFVILPLAVCIMSVVSVLGLLSWVDWRLTVISSNFVALLLIMTLAITIHLVVRYRELHARHSEWSQEQLVMATASQMIKPCLYTALTTIVAFVSLVVSDIRPVIDFGWMMTIGLSYALILAFLLLPASLMVLPKGEPKDKGDKSAATTLRFSRIAEKHGTAVVIAALVAAGVSGYGITQLKVENRFIDYFHKDTEIYQGMSLIDRQLGGTVSLDIVLNAPENQPQASSAAEAVPAEEDEFGFDEPFSADNSASNSASDSFDDPFGGDPFGAEGSEPAGAQSDSPWFNPVGLQTIGEIHQYLESLPEVGKVQSLYTLYQVTEDINGGALNNFELTVVRNMLSDDIRDFLVAPYLSDSDGQTRITLRVKETSPDLKRSELVEKIRNFAIDDVGLASEQVQFTGMLVLYNNMLQSLFTSQIVTLGAVFLGIMLMFLVLFRSLTIAIISLLPNLLAASVVLGGMGLYGIPLDMMTITIAAITVGVGVDHAIHYLYRFRLELAETHNYVEAMHNSHASIGRAMYYTAVIIIVGFLILTLSEFIPSIYFGVLTALAMFAAILGSLTLLPKLVLMTKPFGRFD</sequence>